<name>Q895C7_CLOTE</name>
<proteinExistence type="predicted"/>
<keyword evidence="3" id="KW-1185">Reference proteome</keyword>
<dbReference type="STRING" id="212717.CTC_01351"/>
<dbReference type="Proteomes" id="UP000001412">
    <property type="component" value="Chromosome"/>
</dbReference>
<sequence length="189" mass="20616">MSIIYRRKSFMYFNNPGKEHTEKTIELAIKIAKERGIKHIVVASTKGSTARLLKDSKLDVTVITHVYGFKEAGKQEMSEKTREELEGYGFKIYAGTHVLSGAERAISNKFGGISPIEIIAYSLRMLGQGVKVGVEISTMALDAGLIPYGEDVIAIAGSKEGADTAVIIKPAHGSNIFDTKIKEIICKPL</sequence>
<accession>Q895C7</accession>
<dbReference type="KEGG" id="ctc:CTC_01351"/>
<dbReference type="InterPro" id="IPR036918">
    <property type="entry name" value="Pyrv_Knase_C_sf"/>
</dbReference>
<dbReference type="SUPFAM" id="SSF52935">
    <property type="entry name" value="PK C-terminal domain-like"/>
    <property type="match status" value="1"/>
</dbReference>
<dbReference type="InterPro" id="IPR015074">
    <property type="entry name" value="DUF1867"/>
</dbReference>
<dbReference type="Pfam" id="PF02887">
    <property type="entry name" value="PK_C"/>
    <property type="match status" value="1"/>
</dbReference>
<reference evidence="2 3" key="1">
    <citation type="journal article" date="2003" name="Proc. Natl. Acad. Sci. U.S.A.">
        <title>The genome sequence of Clostridium tetani, the causative agent of tetanus disease.</title>
        <authorList>
            <person name="Brueggemann H."/>
            <person name="Baumer S."/>
            <person name="Fricke W.F."/>
            <person name="Wiezer A."/>
            <person name="Liesegang H."/>
            <person name="Decker I."/>
            <person name="Herzberg C."/>
            <person name="Martinez-Arias R."/>
            <person name="Merkl R."/>
            <person name="Henne A."/>
            <person name="Gottschalk G."/>
        </authorList>
    </citation>
    <scope>NUCLEOTIDE SEQUENCE [LARGE SCALE GENOMIC DNA]</scope>
    <source>
        <strain evidence="3">Massachusetts / E88</strain>
    </source>
</reference>
<evidence type="ECO:0000313" key="3">
    <source>
        <dbReference type="Proteomes" id="UP000001412"/>
    </source>
</evidence>
<gene>
    <name evidence="2" type="ordered locus">CTC_01351</name>
</gene>
<organism evidence="2 3">
    <name type="scientific">Clostridium tetani (strain Massachusetts / E88)</name>
    <dbReference type="NCBI Taxonomy" id="212717"/>
    <lineage>
        <taxon>Bacteria</taxon>
        <taxon>Bacillati</taxon>
        <taxon>Bacillota</taxon>
        <taxon>Clostridia</taxon>
        <taxon>Eubacteriales</taxon>
        <taxon>Clostridiaceae</taxon>
        <taxon>Clostridium</taxon>
    </lineage>
</organism>
<dbReference type="AlphaFoldDB" id="Q895C7"/>
<dbReference type="EMBL" id="AE015927">
    <property type="protein sequence ID" value="AAO35913.1"/>
    <property type="molecule type" value="Genomic_DNA"/>
</dbReference>
<evidence type="ECO:0000259" key="1">
    <source>
        <dbReference type="Pfam" id="PF02887"/>
    </source>
</evidence>
<dbReference type="HOGENOM" id="CLU_095207_1_0_9"/>
<dbReference type="InterPro" id="IPR015795">
    <property type="entry name" value="Pyrv_Knase_C"/>
</dbReference>
<feature type="domain" description="Pyruvate kinase C-terminal" evidence="1">
    <location>
        <begin position="22"/>
        <end position="167"/>
    </location>
</feature>
<dbReference type="Gene3D" id="3.40.1380.20">
    <property type="entry name" value="Pyruvate kinase, C-terminal domain"/>
    <property type="match status" value="1"/>
</dbReference>
<dbReference type="PIRSF" id="PIRSF016138">
    <property type="entry name" value="UCP016138"/>
    <property type="match status" value="1"/>
</dbReference>
<evidence type="ECO:0000313" key="2">
    <source>
        <dbReference type="EMBL" id="AAO35913.1"/>
    </source>
</evidence>
<protein>
    <submittedName>
        <fullName evidence="2">Conserved protein</fullName>
    </submittedName>
</protein>